<comment type="similarity">
    <text evidence="2 8">Belongs to the ABC-3 integral membrane protein family.</text>
</comment>
<dbReference type="Gene3D" id="1.10.3470.10">
    <property type="entry name" value="ABC transporter involved in vitamin B12 uptake, BtuC"/>
    <property type="match status" value="1"/>
</dbReference>
<evidence type="ECO:0000256" key="3">
    <source>
        <dbReference type="ARBA" id="ARBA00022448"/>
    </source>
</evidence>
<evidence type="ECO:0000256" key="5">
    <source>
        <dbReference type="ARBA" id="ARBA00022692"/>
    </source>
</evidence>
<feature type="transmembrane region" description="Helical" evidence="10">
    <location>
        <begin position="6"/>
        <end position="27"/>
    </location>
</feature>
<evidence type="ECO:0000256" key="2">
    <source>
        <dbReference type="ARBA" id="ARBA00008034"/>
    </source>
</evidence>
<protein>
    <submittedName>
        <fullName evidence="11">Zinc ABC transporter permease</fullName>
    </submittedName>
</protein>
<feature type="region of interest" description="Disordered" evidence="9">
    <location>
        <begin position="290"/>
        <end position="316"/>
    </location>
</feature>
<organism evidence="11 12">
    <name type="scientific">Cutibacterium avidum</name>
    <dbReference type="NCBI Taxonomy" id="33010"/>
    <lineage>
        <taxon>Bacteria</taxon>
        <taxon>Bacillati</taxon>
        <taxon>Actinomycetota</taxon>
        <taxon>Actinomycetes</taxon>
        <taxon>Propionibacteriales</taxon>
        <taxon>Propionibacteriaceae</taxon>
        <taxon>Cutibacterium</taxon>
    </lineage>
</organism>
<evidence type="ECO:0000256" key="7">
    <source>
        <dbReference type="ARBA" id="ARBA00023136"/>
    </source>
</evidence>
<feature type="transmembrane region" description="Helical" evidence="10">
    <location>
        <begin position="91"/>
        <end position="114"/>
    </location>
</feature>
<dbReference type="PANTHER" id="PTHR30477:SF8">
    <property type="entry name" value="METAL TRANSPORT SYSTEM MEMBRANE PROTEIN CT_070-RELATED"/>
    <property type="match status" value="1"/>
</dbReference>
<evidence type="ECO:0000256" key="1">
    <source>
        <dbReference type="ARBA" id="ARBA00004651"/>
    </source>
</evidence>
<dbReference type="RefSeq" id="WP_117189508.1">
    <property type="nucleotide sequence ID" value="NZ_JAQDJS010000006.1"/>
</dbReference>
<evidence type="ECO:0000256" key="6">
    <source>
        <dbReference type="ARBA" id="ARBA00022989"/>
    </source>
</evidence>
<evidence type="ECO:0000256" key="9">
    <source>
        <dbReference type="SAM" id="MobiDB-lite"/>
    </source>
</evidence>
<name>A0A3E2DEB7_9ACTN</name>
<sequence length="316" mass="32979">MPLITSILLLAIVTAVTCSVPGIFLVLRHQSMLVDAMSHAVLPGIAIGALLSGSLNSPLLVVIATLMGLVVVIGAGCLARTGLVTGDASQGLIFPVLFSIGVILLSTVLTEVHIDESTILAGNINLQALSVNHIVFGTIDIGPITMWKEIVVCAITAIVLFAMRRVLAVATFDPQLARTMGLPVRLTNGILMCLIALTVVVCFDAVGSILVVALMIAPPATALLMAKTLRRMVGWTIVVAVVSAIVGFELAKIWDLATSSMMSAVSGVVFLVVLAGTNIATRIRQRSLAKKPAPTEVHPRDSRAVSTKAVPDAVLS</sequence>
<dbReference type="GO" id="GO:0010043">
    <property type="term" value="P:response to zinc ion"/>
    <property type="evidence" value="ECO:0007669"/>
    <property type="project" value="TreeGrafter"/>
</dbReference>
<feature type="transmembrane region" description="Helical" evidence="10">
    <location>
        <begin position="59"/>
        <end position="79"/>
    </location>
</feature>
<accession>A0A3E2DEB7</accession>
<dbReference type="SUPFAM" id="SSF81345">
    <property type="entry name" value="ABC transporter involved in vitamin B12 uptake, BtuC"/>
    <property type="match status" value="1"/>
</dbReference>
<dbReference type="PANTHER" id="PTHR30477">
    <property type="entry name" value="ABC-TRANSPORTER METAL-BINDING PROTEIN"/>
    <property type="match status" value="1"/>
</dbReference>
<dbReference type="GO" id="GO:0043190">
    <property type="term" value="C:ATP-binding cassette (ABC) transporter complex"/>
    <property type="evidence" value="ECO:0007669"/>
    <property type="project" value="InterPro"/>
</dbReference>
<keyword evidence="5 8" id="KW-0812">Transmembrane</keyword>
<reference evidence="11 12" key="1">
    <citation type="submission" date="2017-07" db="EMBL/GenBank/DDBJ databases">
        <authorList>
            <person name="Sun Z.S."/>
            <person name="Albrecht U."/>
            <person name="Echele G."/>
            <person name="Lee C.C."/>
        </authorList>
    </citation>
    <scope>NUCLEOTIDE SEQUENCE [LARGE SCALE GENOMIC DNA]</scope>
    <source>
        <strain evidence="11 12">P16-029</strain>
    </source>
</reference>
<dbReference type="AlphaFoldDB" id="A0A3E2DEB7"/>
<keyword evidence="4" id="KW-1003">Cell membrane</keyword>
<dbReference type="GO" id="GO:0055085">
    <property type="term" value="P:transmembrane transport"/>
    <property type="evidence" value="ECO:0007669"/>
    <property type="project" value="InterPro"/>
</dbReference>
<keyword evidence="3 8" id="KW-0813">Transport</keyword>
<feature type="transmembrane region" description="Helical" evidence="10">
    <location>
        <begin position="151"/>
        <end position="169"/>
    </location>
</feature>
<evidence type="ECO:0000256" key="4">
    <source>
        <dbReference type="ARBA" id="ARBA00022475"/>
    </source>
</evidence>
<feature type="transmembrane region" description="Helical" evidence="10">
    <location>
        <begin position="260"/>
        <end position="281"/>
    </location>
</feature>
<keyword evidence="6 10" id="KW-1133">Transmembrane helix</keyword>
<evidence type="ECO:0000256" key="8">
    <source>
        <dbReference type="RuleBase" id="RU003943"/>
    </source>
</evidence>
<dbReference type="Pfam" id="PF00950">
    <property type="entry name" value="ABC-3"/>
    <property type="match status" value="1"/>
</dbReference>
<comment type="subcellular location">
    <subcellularLocation>
        <location evidence="1 8">Cell membrane</location>
        <topology evidence="1 8">Multi-pass membrane protein</topology>
    </subcellularLocation>
</comment>
<dbReference type="Proteomes" id="UP000259211">
    <property type="component" value="Unassembled WGS sequence"/>
</dbReference>
<dbReference type="InterPro" id="IPR037294">
    <property type="entry name" value="ABC_BtuC-like"/>
</dbReference>
<comment type="caution">
    <text evidence="11">The sequence shown here is derived from an EMBL/GenBank/DDBJ whole genome shotgun (WGS) entry which is preliminary data.</text>
</comment>
<dbReference type="InterPro" id="IPR001626">
    <property type="entry name" value="ABC_TroCD"/>
</dbReference>
<proteinExistence type="inferred from homology"/>
<feature type="transmembrane region" description="Helical" evidence="10">
    <location>
        <begin position="229"/>
        <end position="248"/>
    </location>
</feature>
<feature type="transmembrane region" description="Helical" evidence="10">
    <location>
        <begin position="34"/>
        <end position="53"/>
    </location>
</feature>
<evidence type="ECO:0000313" key="11">
    <source>
        <dbReference type="EMBL" id="RFT43681.1"/>
    </source>
</evidence>
<keyword evidence="7 10" id="KW-0472">Membrane</keyword>
<feature type="transmembrane region" description="Helical" evidence="10">
    <location>
        <begin position="189"/>
        <end position="217"/>
    </location>
</feature>
<dbReference type="EMBL" id="NOWI01000007">
    <property type="protein sequence ID" value="RFT43681.1"/>
    <property type="molecule type" value="Genomic_DNA"/>
</dbReference>
<gene>
    <name evidence="11" type="ORF">CHT91_08850</name>
</gene>
<evidence type="ECO:0000313" key="12">
    <source>
        <dbReference type="Proteomes" id="UP000259211"/>
    </source>
</evidence>
<evidence type="ECO:0000256" key="10">
    <source>
        <dbReference type="SAM" id="Phobius"/>
    </source>
</evidence>